<dbReference type="PANTHER" id="PTHR13146:SF0">
    <property type="entry name" value="SOLUTE CARRIER FAMILY 35 MEMBER F6"/>
    <property type="match status" value="1"/>
</dbReference>
<dbReference type="OrthoDB" id="408493at2759"/>
<evidence type="ECO:0000313" key="7">
    <source>
        <dbReference type="EMBL" id="SCW00213.1"/>
    </source>
</evidence>
<evidence type="ECO:0000256" key="6">
    <source>
        <dbReference type="SAM" id="SignalP"/>
    </source>
</evidence>
<keyword evidence="2 5" id="KW-0812">Transmembrane</keyword>
<name>A0A1G4M8N3_LACFM</name>
<proteinExistence type="predicted"/>
<feature type="transmembrane region" description="Helical" evidence="5">
    <location>
        <begin position="314"/>
        <end position="334"/>
    </location>
</feature>
<feature type="transmembrane region" description="Helical" evidence="5">
    <location>
        <begin position="47"/>
        <end position="67"/>
    </location>
</feature>
<gene>
    <name evidence="7" type="ORF">LAFE_0B11936G</name>
</gene>
<evidence type="ECO:0000313" key="8">
    <source>
        <dbReference type="Proteomes" id="UP000190831"/>
    </source>
</evidence>
<dbReference type="Pfam" id="PF04142">
    <property type="entry name" value="Nuc_sug_transp"/>
    <property type="match status" value="1"/>
</dbReference>
<dbReference type="Proteomes" id="UP000190831">
    <property type="component" value="Chromosome B"/>
</dbReference>
<evidence type="ECO:0000256" key="2">
    <source>
        <dbReference type="ARBA" id="ARBA00022692"/>
    </source>
</evidence>
<feature type="transmembrane region" description="Helical" evidence="5">
    <location>
        <begin position="171"/>
        <end position="191"/>
    </location>
</feature>
<dbReference type="EMBL" id="LT598489">
    <property type="protein sequence ID" value="SCW00213.1"/>
    <property type="molecule type" value="Genomic_DNA"/>
</dbReference>
<dbReference type="GO" id="GO:0015165">
    <property type="term" value="F:pyrimidine nucleotide-sugar transmembrane transporter activity"/>
    <property type="evidence" value="ECO:0007669"/>
    <property type="project" value="InterPro"/>
</dbReference>
<dbReference type="AlphaFoldDB" id="A0A1G4M8N3"/>
<protein>
    <submittedName>
        <fullName evidence="7">LAFE_0B11936g1_1</fullName>
    </submittedName>
</protein>
<dbReference type="SUPFAM" id="SSF103481">
    <property type="entry name" value="Multidrug resistance efflux transporter EmrE"/>
    <property type="match status" value="1"/>
</dbReference>
<evidence type="ECO:0000256" key="3">
    <source>
        <dbReference type="ARBA" id="ARBA00022989"/>
    </source>
</evidence>
<dbReference type="OMA" id="FIYKHNV"/>
<evidence type="ECO:0000256" key="4">
    <source>
        <dbReference type="ARBA" id="ARBA00023136"/>
    </source>
</evidence>
<dbReference type="PANTHER" id="PTHR13146">
    <property type="match status" value="1"/>
</dbReference>
<dbReference type="InterPro" id="IPR012404">
    <property type="entry name" value="UCP036436"/>
</dbReference>
<dbReference type="PROSITE" id="PS51257">
    <property type="entry name" value="PROKAR_LIPOPROTEIN"/>
    <property type="match status" value="1"/>
</dbReference>
<sequence length="367" mass="40294">MTRWFVASLCTGLIITGCVNSVATKSQDNQCVRDCDGPSPVLFNQPVLQTLQMFIGEMALLVAFWFARGSASATSANNSKQLLTGNKTTILSLPAICDILATTLMNIALTMIPVSVYQMARGALIIVVAIFSVVFLDHRISRLEWSALALVVLGVTVVGCSGQESSVDSESFASFSLVGGILLILLAQVFMATQFVFEEHIMHRWDVIPLQLVGFEGFFGALVTLLLFVIGHGISGHKNPNSYFNLNQAFTDMFSNDSVLYSSVVIMMSIACFNYFGTSITKHLNATSRSTVDTCRTLMVWCVSLSLGWEKFNAVQLCGFILLVMGTLIFNGAIEIPDGYMPKFLLDDRKQGYTRIVDSVDEEIERF</sequence>
<dbReference type="GO" id="GO:0000139">
    <property type="term" value="C:Golgi membrane"/>
    <property type="evidence" value="ECO:0007669"/>
    <property type="project" value="InterPro"/>
</dbReference>
<feature type="transmembrane region" description="Helical" evidence="5">
    <location>
        <begin position="143"/>
        <end position="159"/>
    </location>
</feature>
<keyword evidence="4 5" id="KW-0472">Membrane</keyword>
<keyword evidence="6" id="KW-0732">Signal</keyword>
<evidence type="ECO:0000256" key="5">
    <source>
        <dbReference type="SAM" id="Phobius"/>
    </source>
</evidence>
<feature type="transmembrane region" description="Helical" evidence="5">
    <location>
        <begin position="259"/>
        <end position="278"/>
    </location>
</feature>
<reference evidence="8" key="1">
    <citation type="submission" date="2016-03" db="EMBL/GenBank/DDBJ databases">
        <authorList>
            <person name="Devillers H."/>
        </authorList>
    </citation>
    <scope>NUCLEOTIDE SEQUENCE [LARGE SCALE GENOMIC DNA]</scope>
</reference>
<keyword evidence="8" id="KW-1185">Reference proteome</keyword>
<comment type="subcellular location">
    <subcellularLocation>
        <location evidence="1">Membrane</location>
        <topology evidence="1">Multi-pass membrane protein</topology>
    </subcellularLocation>
</comment>
<feature type="signal peptide" evidence="6">
    <location>
        <begin position="1"/>
        <end position="21"/>
    </location>
</feature>
<feature type="transmembrane region" description="Helical" evidence="5">
    <location>
        <begin position="118"/>
        <end position="136"/>
    </location>
</feature>
<dbReference type="InterPro" id="IPR037185">
    <property type="entry name" value="EmrE-like"/>
</dbReference>
<accession>A0A1G4M8N3</accession>
<organism evidence="7 8">
    <name type="scientific">Lachancea fermentati</name>
    <name type="common">Zygosaccharomyces fermentati</name>
    <dbReference type="NCBI Taxonomy" id="4955"/>
    <lineage>
        <taxon>Eukaryota</taxon>
        <taxon>Fungi</taxon>
        <taxon>Dikarya</taxon>
        <taxon>Ascomycota</taxon>
        <taxon>Saccharomycotina</taxon>
        <taxon>Saccharomycetes</taxon>
        <taxon>Saccharomycetales</taxon>
        <taxon>Saccharomycetaceae</taxon>
        <taxon>Lachancea</taxon>
    </lineage>
</organism>
<dbReference type="Gene3D" id="1.10.3730.20">
    <property type="match status" value="1"/>
</dbReference>
<dbReference type="PIRSF" id="PIRSF036436">
    <property type="entry name" value="UCP036436"/>
    <property type="match status" value="1"/>
</dbReference>
<feature type="chain" id="PRO_5009237272" evidence="6">
    <location>
        <begin position="22"/>
        <end position="367"/>
    </location>
</feature>
<dbReference type="STRING" id="4955.A0A1G4M8N3"/>
<keyword evidence="3 5" id="KW-1133">Transmembrane helix</keyword>
<evidence type="ECO:0000256" key="1">
    <source>
        <dbReference type="ARBA" id="ARBA00004141"/>
    </source>
</evidence>
<dbReference type="InterPro" id="IPR007271">
    <property type="entry name" value="Nuc_sug_transpt"/>
</dbReference>
<feature type="transmembrane region" description="Helical" evidence="5">
    <location>
        <begin position="212"/>
        <end position="234"/>
    </location>
</feature>
<feature type="transmembrane region" description="Helical" evidence="5">
    <location>
        <begin position="88"/>
        <end position="112"/>
    </location>
</feature>